<reference evidence="2 3" key="2">
    <citation type="journal article" date="2013" name="PLoS ONE">
        <title>Whole genome mapping and re-organization of the nuclear and mitochondrial genomes of Babesia microti isolates.</title>
        <authorList>
            <person name="Cornillot E."/>
            <person name="Dassouli A."/>
            <person name="Garg A."/>
            <person name="Pachikara N."/>
            <person name="Randazzo S."/>
            <person name="Depoix D."/>
            <person name="Carcy B."/>
            <person name="Delbecq S."/>
            <person name="Frutos R."/>
            <person name="Silva J.C."/>
            <person name="Sutton R."/>
            <person name="Krause P.J."/>
            <person name="Mamoun C.B."/>
        </authorList>
    </citation>
    <scope>NUCLEOTIDE SEQUENCE [LARGE SCALE GENOMIC DNA]</scope>
    <source>
        <strain evidence="2 3">RI</strain>
    </source>
</reference>
<evidence type="ECO:0000256" key="1">
    <source>
        <dbReference type="SAM" id="MobiDB-lite"/>
    </source>
</evidence>
<keyword evidence="3" id="KW-1185">Reference proteome</keyword>
<dbReference type="AlphaFoldDB" id="A0A1N6LYG0"/>
<accession>A0A1N6LYG0</accession>
<evidence type="ECO:0000313" key="3">
    <source>
        <dbReference type="Proteomes" id="UP000002899"/>
    </source>
</evidence>
<name>A0A1N6LYG0_BABMR</name>
<dbReference type="RefSeq" id="XP_021337973.1">
    <property type="nucleotide sequence ID" value="XM_021482825.1"/>
</dbReference>
<sequence>MDLTLLQGSRDYSSEPSHSSNDIESDELLESEQSTSNDSDAEFVLEKCNNDFNKSSKCSKKRLMSPGKTIVRSVLEFKNYEKAKEAKLDVKYNVVAKSTGSLIGEKEIAESSLENVEKHNLSVGLPQETYHVPLFGLQYDNK</sequence>
<feature type="compositionally biased region" description="Polar residues" evidence="1">
    <location>
        <begin position="1"/>
        <end position="22"/>
    </location>
</feature>
<reference evidence="2 3" key="1">
    <citation type="journal article" date="2012" name="Nucleic Acids Res.">
        <title>Sequencing of the smallest Apicomplexan genome from the human pathogen Babesia microti.</title>
        <authorList>
            <person name="Cornillot E."/>
            <person name="Hadj-Kaddour K."/>
            <person name="Dassouli A."/>
            <person name="Noel B."/>
            <person name="Ranwez V."/>
            <person name="Vacherie B."/>
            <person name="Augagneur Y."/>
            <person name="Bres V."/>
            <person name="Duclos A."/>
            <person name="Randazzo S."/>
            <person name="Carcy B."/>
            <person name="Debierre-Grockiego F."/>
            <person name="Delbecq S."/>
            <person name="Moubri-Menage K."/>
            <person name="Shams-Eldin H."/>
            <person name="Usmani-Brown S."/>
            <person name="Bringaud F."/>
            <person name="Wincker P."/>
            <person name="Vivares C.P."/>
            <person name="Schwarz R.T."/>
            <person name="Schetters T.P."/>
            <person name="Krause P.J."/>
            <person name="Gorenflot A."/>
            <person name="Berry V."/>
            <person name="Barbe V."/>
            <person name="Ben Mamoun C."/>
        </authorList>
    </citation>
    <scope>NUCLEOTIDE SEQUENCE [LARGE SCALE GENOMIC DNA]</scope>
    <source>
        <strain evidence="2 3">RI</strain>
    </source>
</reference>
<organism evidence="2 3">
    <name type="scientific">Babesia microti (strain RI)</name>
    <dbReference type="NCBI Taxonomy" id="1133968"/>
    <lineage>
        <taxon>Eukaryota</taxon>
        <taxon>Sar</taxon>
        <taxon>Alveolata</taxon>
        <taxon>Apicomplexa</taxon>
        <taxon>Aconoidasida</taxon>
        <taxon>Piroplasmida</taxon>
        <taxon>Babesiidae</taxon>
        <taxon>Babesia</taxon>
    </lineage>
</organism>
<dbReference type="Proteomes" id="UP000002899">
    <property type="component" value="Chromosome IV"/>
</dbReference>
<dbReference type="GeneID" id="24426595"/>
<dbReference type="KEGG" id="bmic:BmR1_04g09851"/>
<reference evidence="2 3" key="3">
    <citation type="journal article" date="2016" name="Sci. Rep.">
        <title>Genome-wide diversity and gene expression profiling of Babesia microti isolates identify polymorphic genes that mediate host-pathogen interactions.</title>
        <authorList>
            <person name="Silva J.C."/>
            <person name="Cornillot E."/>
            <person name="McCracken C."/>
            <person name="Usmani-Brown S."/>
            <person name="Dwivedi A."/>
            <person name="Ifeonu O.O."/>
            <person name="Crabtree J."/>
            <person name="Gotia H.T."/>
            <person name="Virji A.Z."/>
            <person name="Reynes C."/>
            <person name="Colinge J."/>
            <person name="Kumar V."/>
            <person name="Lawres L."/>
            <person name="Pazzi J.E."/>
            <person name="Pablo J.V."/>
            <person name="Hung C."/>
            <person name="Brancato J."/>
            <person name="Kumari P."/>
            <person name="Orvis J."/>
            <person name="Tretina K."/>
            <person name="Chibucos M."/>
            <person name="Ott S."/>
            <person name="Sadzewicz L."/>
            <person name="Sengamalay N."/>
            <person name="Shetty A.C."/>
            <person name="Su Q."/>
            <person name="Tallon L."/>
            <person name="Fraser C.M."/>
            <person name="Frutos R."/>
            <person name="Molina D.M."/>
            <person name="Krause P.J."/>
            <person name="Ben Mamoun C."/>
        </authorList>
    </citation>
    <scope>NUCLEOTIDE SEQUENCE [LARGE SCALE GENOMIC DNA]</scope>
    <source>
        <strain evidence="2 3">RI</strain>
    </source>
</reference>
<evidence type="ECO:0000313" key="2">
    <source>
        <dbReference type="EMBL" id="SIO73926.1"/>
    </source>
</evidence>
<dbReference type="EMBL" id="LN871599">
    <property type="protein sequence ID" value="SIO73926.1"/>
    <property type="molecule type" value="Genomic_DNA"/>
</dbReference>
<proteinExistence type="predicted"/>
<protein>
    <submittedName>
        <fullName evidence="2">Uncharacterized protein</fullName>
    </submittedName>
</protein>
<dbReference type="VEuPathDB" id="PiroplasmaDB:BmR1_04g09851"/>
<feature type="region of interest" description="Disordered" evidence="1">
    <location>
        <begin position="1"/>
        <end position="40"/>
    </location>
</feature>